<evidence type="ECO:0000256" key="2">
    <source>
        <dbReference type="SAM" id="MobiDB-lite"/>
    </source>
</evidence>
<gene>
    <name evidence="3" type="ordered locus">CTO_0057</name>
</gene>
<name>G4NP07_CHLT4</name>
<dbReference type="EMBL" id="CP002401">
    <property type="protein sequence ID" value="AEP34862.1"/>
    <property type="molecule type" value="Genomic_DNA"/>
</dbReference>
<organism evidence="3 4">
    <name type="scientific">Chlamydia trachomatis serovar A (strain A2497)</name>
    <dbReference type="NCBI Taxonomy" id="580047"/>
    <lineage>
        <taxon>Bacteria</taxon>
        <taxon>Pseudomonadati</taxon>
        <taxon>Chlamydiota</taxon>
        <taxon>Chlamydiia</taxon>
        <taxon>Chlamydiales</taxon>
        <taxon>Chlamydiaceae</taxon>
        <taxon>Chlamydia/Chlamydophila group</taxon>
        <taxon>Chlamydia</taxon>
    </lineage>
</organism>
<proteinExistence type="predicted"/>
<dbReference type="KEGG" id="cra:CTO_0057"/>
<dbReference type="PATRIC" id="fig|580047.4.peg.61"/>
<feature type="coiled-coil region" evidence="1">
    <location>
        <begin position="47"/>
        <end position="74"/>
    </location>
</feature>
<sequence length="165" mass="19193">MALRGFPVSIIEQDYLRMKSERLKKLESELHDLTQWMQLGLVPKKEIERHQEEIRLLESKILEEKERLQLLKESGEIKEYVTPRRTPAKTIYPDGPSVSDVEFVESSDTEVDLDAGDTIEIDLGDEAREESGNELDYSSEDNEDPFSDRNRWRRGGIIDPDANEW</sequence>
<dbReference type="AlphaFoldDB" id="G4NP07"/>
<evidence type="ECO:0000313" key="4">
    <source>
        <dbReference type="Proteomes" id="UP000009287"/>
    </source>
</evidence>
<protein>
    <submittedName>
        <fullName evidence="3">Uncharacterized protein</fullName>
    </submittedName>
</protein>
<dbReference type="Proteomes" id="UP000009287">
    <property type="component" value="Chromosome"/>
</dbReference>
<keyword evidence="1" id="KW-0175">Coiled coil</keyword>
<feature type="compositionally biased region" description="Acidic residues" evidence="2">
    <location>
        <begin position="114"/>
        <end position="124"/>
    </location>
</feature>
<feature type="region of interest" description="Disordered" evidence="2">
    <location>
        <begin position="114"/>
        <end position="165"/>
    </location>
</feature>
<reference evidence="3 4" key="1">
    <citation type="journal article" date="2011" name="J. Exp. Med.">
        <title>A live-attenuated chlamydial vaccine protects against trachoma in nonhuman primates.</title>
        <authorList>
            <person name="Kari L."/>
            <person name="Whitmire W.M."/>
            <person name="Olivares-Zavaleta N."/>
            <person name="Goheen M.M."/>
            <person name="Taylor L.D."/>
            <person name="Carlson J.H."/>
            <person name="Sturdevant G.L."/>
            <person name="Lu C."/>
            <person name="Bakios L.E."/>
            <person name="Randall L.B."/>
            <person name="Parnell M.J."/>
            <person name="Zhong G."/>
            <person name="Caldwell H.D."/>
        </authorList>
    </citation>
    <scope>NUCLEOTIDE SEQUENCE [LARGE SCALE GENOMIC DNA]</scope>
    <source>
        <strain evidence="3 4">A2497</strain>
    </source>
</reference>
<evidence type="ECO:0000313" key="3">
    <source>
        <dbReference type="EMBL" id="AEP34862.1"/>
    </source>
</evidence>
<evidence type="ECO:0000256" key="1">
    <source>
        <dbReference type="SAM" id="Coils"/>
    </source>
</evidence>
<accession>G4NP07</accession>